<keyword evidence="3" id="KW-1185">Reference proteome</keyword>
<sequence>MPRTPVVMAHGFGQTRQAWARSASALARAGHPTLAFDARGHGESERNPAHVRYAGEQFVDDLEAVSTHCREAPVLVGASMGGLLGLLAQARQPRYSALVLVDITPRWEPAGVNRILDFMGAHPDGFDSLEHAGAEIARYLPHRRERKGPGQLRALLREGEDGRWRWHWDPRLLTEFARDSHQHQHRMMEAASKVAVPVLLLSGGRSDLVSDDTVREFLALVPHARHTRLPDATHMVAGDDNDAFTAEVLDFLSAPGNLLPTGTTPGESR</sequence>
<keyword evidence="2" id="KW-0378">Hydrolase</keyword>
<gene>
    <name evidence="2" type="ORF">FU658_04540</name>
</gene>
<reference evidence="2 3" key="1">
    <citation type="submission" date="2019-08" db="EMBL/GenBank/DDBJ databases">
        <authorList>
            <person name="Karlyshev A.V."/>
        </authorList>
    </citation>
    <scope>NUCLEOTIDE SEQUENCE [LARGE SCALE GENOMIC DNA]</scope>
    <source>
        <strain evidence="2 3">Alg18-2.2</strain>
    </source>
</reference>
<feature type="domain" description="AB hydrolase-1" evidence="1">
    <location>
        <begin position="6"/>
        <end position="245"/>
    </location>
</feature>
<dbReference type="GO" id="GO:0016787">
    <property type="term" value="F:hydrolase activity"/>
    <property type="evidence" value="ECO:0007669"/>
    <property type="project" value="UniProtKB-KW"/>
</dbReference>
<evidence type="ECO:0000313" key="2">
    <source>
        <dbReference type="EMBL" id="TXK65172.1"/>
    </source>
</evidence>
<proteinExistence type="predicted"/>
<dbReference type="AlphaFoldDB" id="A0A5C8KWH0"/>
<dbReference type="Pfam" id="PF12697">
    <property type="entry name" value="Abhydrolase_6"/>
    <property type="match status" value="1"/>
</dbReference>
<dbReference type="Proteomes" id="UP000321248">
    <property type="component" value="Unassembled WGS sequence"/>
</dbReference>
<dbReference type="SUPFAM" id="SSF53474">
    <property type="entry name" value="alpha/beta-Hydrolases"/>
    <property type="match status" value="1"/>
</dbReference>
<comment type="caution">
    <text evidence="2">The sequence shown here is derived from an EMBL/GenBank/DDBJ whole genome shotgun (WGS) entry which is preliminary data.</text>
</comment>
<dbReference type="InterPro" id="IPR029058">
    <property type="entry name" value="AB_hydrolase_fold"/>
</dbReference>
<dbReference type="InterPro" id="IPR050228">
    <property type="entry name" value="Carboxylesterase_BioH"/>
</dbReference>
<dbReference type="OrthoDB" id="5380819at2"/>
<protein>
    <submittedName>
        <fullName evidence="2">Alpha/beta hydrolase</fullName>
    </submittedName>
</protein>
<evidence type="ECO:0000313" key="3">
    <source>
        <dbReference type="Proteomes" id="UP000321248"/>
    </source>
</evidence>
<dbReference type="PANTHER" id="PTHR43194">
    <property type="entry name" value="HYDROLASE ALPHA/BETA FOLD FAMILY"/>
    <property type="match status" value="1"/>
</dbReference>
<organism evidence="2 3">
    <name type="scientific">Alkalisalibacterium limincola</name>
    <dbReference type="NCBI Taxonomy" id="2699169"/>
    <lineage>
        <taxon>Bacteria</taxon>
        <taxon>Pseudomonadati</taxon>
        <taxon>Pseudomonadota</taxon>
        <taxon>Gammaproteobacteria</taxon>
        <taxon>Lysobacterales</taxon>
        <taxon>Lysobacteraceae</taxon>
        <taxon>Alkalisalibacterium</taxon>
    </lineage>
</organism>
<accession>A0A5C8KWH0</accession>
<name>A0A5C8KWH0_9GAMM</name>
<dbReference type="PANTHER" id="PTHR43194:SF2">
    <property type="entry name" value="PEROXISOMAL MEMBRANE PROTEIN LPX1"/>
    <property type="match status" value="1"/>
</dbReference>
<evidence type="ECO:0000259" key="1">
    <source>
        <dbReference type="Pfam" id="PF12697"/>
    </source>
</evidence>
<dbReference type="InterPro" id="IPR000073">
    <property type="entry name" value="AB_hydrolase_1"/>
</dbReference>
<dbReference type="EMBL" id="VRTS01000002">
    <property type="protein sequence ID" value="TXK65172.1"/>
    <property type="molecule type" value="Genomic_DNA"/>
</dbReference>
<dbReference type="Gene3D" id="3.40.50.1820">
    <property type="entry name" value="alpha/beta hydrolase"/>
    <property type="match status" value="1"/>
</dbReference>